<feature type="transmembrane region" description="Helical" evidence="1">
    <location>
        <begin position="56"/>
        <end position="89"/>
    </location>
</feature>
<gene>
    <name evidence="2" type="ORF">HUE58_05465</name>
</gene>
<keyword evidence="1" id="KW-0472">Membrane</keyword>
<dbReference type="KEGG" id="reo:HUE58_05465"/>
<dbReference type="AlphaFoldDB" id="A0A6N0HR34"/>
<sequence>MATDNGWPKVQLGILLIVGVYFAINGVALAAIYGSMISLLNTGLINRHTNKQTRQLGISAGASVGMMAVSVIMRMALLVALTLFGLLILKLPSEALIIGLVLGQIGFLIDKVINE</sequence>
<evidence type="ECO:0000256" key="1">
    <source>
        <dbReference type="SAM" id="Phobius"/>
    </source>
</evidence>
<protein>
    <recommendedName>
        <fullName evidence="4">ATP synthase subunit I</fullName>
    </recommendedName>
</protein>
<dbReference type="EMBL" id="CP054490">
    <property type="protein sequence ID" value="QKQ24815.1"/>
    <property type="molecule type" value="Genomic_DNA"/>
</dbReference>
<dbReference type="Proteomes" id="UP000509429">
    <property type="component" value="Chromosome"/>
</dbReference>
<name>A0A6N0HR34_9GAMM</name>
<keyword evidence="1" id="KW-1133">Transmembrane helix</keyword>
<reference evidence="2 3" key="1">
    <citation type="submission" date="2020-05" db="EMBL/GenBank/DDBJ databases">
        <title>Horizontal transmission and recombination maintain forever young bacterial symbiont genomes.</title>
        <authorList>
            <person name="Russell S.L."/>
            <person name="Pepper-Tunick E."/>
            <person name="Svedberg J."/>
            <person name="Byrne A."/>
            <person name="Ruelas Castillo J."/>
            <person name="Vollmers C."/>
            <person name="Beinart R.A."/>
            <person name="Corbett-Detig R."/>
        </authorList>
    </citation>
    <scope>NUCLEOTIDE SEQUENCE [LARGE SCALE GENOMIC DNA]</scope>
    <source>
        <strain evidence="2">JDF_Ridge</strain>
    </source>
</reference>
<feature type="transmembrane region" description="Helical" evidence="1">
    <location>
        <begin position="12"/>
        <end position="35"/>
    </location>
</feature>
<evidence type="ECO:0008006" key="4">
    <source>
        <dbReference type="Google" id="ProtNLM"/>
    </source>
</evidence>
<keyword evidence="3" id="KW-1185">Reference proteome</keyword>
<organism evidence="2 3">
    <name type="scientific">Candidatus Ruthia endofausta</name>
    <dbReference type="NCBI Taxonomy" id="2738852"/>
    <lineage>
        <taxon>Bacteria</taxon>
        <taxon>Pseudomonadati</taxon>
        <taxon>Pseudomonadota</taxon>
        <taxon>Gammaproteobacteria</taxon>
        <taxon>Candidatus Pseudothioglobaceae</taxon>
        <taxon>Candidatus Ruthturnera</taxon>
    </lineage>
</organism>
<keyword evidence="1" id="KW-0812">Transmembrane</keyword>
<accession>A0A6N0HR34</accession>
<evidence type="ECO:0000313" key="3">
    <source>
        <dbReference type="Proteomes" id="UP000509429"/>
    </source>
</evidence>
<evidence type="ECO:0000313" key="2">
    <source>
        <dbReference type="EMBL" id="QKQ24815.1"/>
    </source>
</evidence>
<proteinExistence type="predicted"/>